<name>A0A9D1XLP1_9FIRM</name>
<protein>
    <submittedName>
        <fullName evidence="1">Uncharacterized protein</fullName>
    </submittedName>
</protein>
<evidence type="ECO:0000313" key="2">
    <source>
        <dbReference type="Proteomes" id="UP000886724"/>
    </source>
</evidence>
<proteinExistence type="predicted"/>
<dbReference type="EMBL" id="DXET01000155">
    <property type="protein sequence ID" value="HIX81737.1"/>
    <property type="molecule type" value="Genomic_DNA"/>
</dbReference>
<gene>
    <name evidence="1" type="ORF">H9980_07185</name>
</gene>
<accession>A0A9D1XLP1</accession>
<dbReference type="Proteomes" id="UP000886724">
    <property type="component" value="Unassembled WGS sequence"/>
</dbReference>
<reference evidence="1" key="1">
    <citation type="journal article" date="2021" name="PeerJ">
        <title>Extensive microbial diversity within the chicken gut microbiome revealed by metagenomics and culture.</title>
        <authorList>
            <person name="Gilroy R."/>
            <person name="Ravi A."/>
            <person name="Getino M."/>
            <person name="Pursley I."/>
            <person name="Horton D.L."/>
            <person name="Alikhan N.F."/>
            <person name="Baker D."/>
            <person name="Gharbi K."/>
            <person name="Hall N."/>
            <person name="Watson M."/>
            <person name="Adriaenssens E.M."/>
            <person name="Foster-Nyarko E."/>
            <person name="Jarju S."/>
            <person name="Secka A."/>
            <person name="Antonio M."/>
            <person name="Oren A."/>
            <person name="Chaudhuri R.R."/>
            <person name="La Ragione R."/>
            <person name="Hildebrand F."/>
            <person name="Pallen M.J."/>
        </authorList>
    </citation>
    <scope>NUCLEOTIDE SEQUENCE</scope>
    <source>
        <strain evidence="1">ChiGjej1B1-14440</strain>
    </source>
</reference>
<sequence length="99" mass="11791">MTEYNYQNDLLYDLDQVCKEINDVFKKEYQQRYKLLKNRFKDITIKELLATIKTLSSKDAICAFYHALKINEPIEPGLISNIFLKEYLIALFLFTIETK</sequence>
<comment type="caution">
    <text evidence="1">The sequence shown here is derived from an EMBL/GenBank/DDBJ whole genome shotgun (WGS) entry which is preliminary data.</text>
</comment>
<reference evidence="1" key="2">
    <citation type="submission" date="2021-04" db="EMBL/GenBank/DDBJ databases">
        <authorList>
            <person name="Gilroy R."/>
        </authorList>
    </citation>
    <scope>NUCLEOTIDE SEQUENCE</scope>
    <source>
        <strain evidence="1">ChiGjej1B1-14440</strain>
    </source>
</reference>
<evidence type="ECO:0000313" key="1">
    <source>
        <dbReference type="EMBL" id="HIX81737.1"/>
    </source>
</evidence>
<dbReference type="AlphaFoldDB" id="A0A9D1XLP1"/>
<organism evidence="1 2">
    <name type="scientific">Candidatus Erysipelatoclostridium merdavium</name>
    <dbReference type="NCBI Taxonomy" id="2838566"/>
    <lineage>
        <taxon>Bacteria</taxon>
        <taxon>Bacillati</taxon>
        <taxon>Bacillota</taxon>
        <taxon>Erysipelotrichia</taxon>
        <taxon>Erysipelotrichales</taxon>
        <taxon>Erysipelotrichales incertae sedis</taxon>
    </lineage>
</organism>